<dbReference type="GO" id="GO:0015648">
    <property type="term" value="F:lipid-linked peptidoglycan transporter activity"/>
    <property type="evidence" value="ECO:0007669"/>
    <property type="project" value="TreeGrafter"/>
</dbReference>
<reference evidence="18" key="1">
    <citation type="submission" date="2018-05" db="EMBL/GenBank/DDBJ databases">
        <authorList>
            <person name="Lanie J.A."/>
            <person name="Ng W.-L."/>
            <person name="Kazmierczak K.M."/>
            <person name="Andrzejewski T.M."/>
            <person name="Davidsen T.M."/>
            <person name="Wayne K.J."/>
            <person name="Tettelin H."/>
            <person name="Glass J.I."/>
            <person name="Rusch D."/>
            <person name="Podicherti R."/>
            <person name="Tsui H.-C.T."/>
            <person name="Winkler M.E."/>
        </authorList>
    </citation>
    <scope>NUCLEOTIDE SEQUENCE</scope>
</reference>
<dbReference type="PANTHER" id="PTHR30474">
    <property type="entry name" value="CELL CYCLE PROTEIN"/>
    <property type="match status" value="1"/>
</dbReference>
<keyword evidence="7 17" id="KW-0812">Transmembrane</keyword>
<feature type="transmembrane region" description="Helical" evidence="17">
    <location>
        <begin position="175"/>
        <end position="192"/>
    </location>
</feature>
<organism evidence="18">
    <name type="scientific">marine metagenome</name>
    <dbReference type="NCBI Taxonomy" id="408172"/>
    <lineage>
        <taxon>unclassified sequences</taxon>
        <taxon>metagenomes</taxon>
        <taxon>ecological metagenomes</taxon>
    </lineage>
</organism>
<feature type="transmembrane region" description="Helical" evidence="17">
    <location>
        <begin position="351"/>
        <end position="370"/>
    </location>
</feature>
<feature type="transmembrane region" description="Helical" evidence="17">
    <location>
        <begin position="197"/>
        <end position="215"/>
    </location>
</feature>
<keyword evidence="8" id="KW-0133">Cell shape</keyword>
<keyword evidence="13" id="KW-0961">Cell wall biogenesis/degradation</keyword>
<comment type="subcellular location">
    <subcellularLocation>
        <location evidence="1">Cell membrane</location>
        <topology evidence="1">Multi-pass membrane protein</topology>
    </subcellularLocation>
</comment>
<accession>A0A381NKV5</accession>
<dbReference type="GO" id="GO:0008360">
    <property type="term" value="P:regulation of cell shape"/>
    <property type="evidence" value="ECO:0007669"/>
    <property type="project" value="UniProtKB-KW"/>
</dbReference>
<feature type="transmembrane region" description="Helical" evidence="17">
    <location>
        <begin position="282"/>
        <end position="303"/>
    </location>
</feature>
<evidence type="ECO:0000256" key="17">
    <source>
        <dbReference type="SAM" id="Phobius"/>
    </source>
</evidence>
<feature type="transmembrane region" description="Helical" evidence="17">
    <location>
        <begin position="59"/>
        <end position="80"/>
    </location>
</feature>
<evidence type="ECO:0000256" key="8">
    <source>
        <dbReference type="ARBA" id="ARBA00022960"/>
    </source>
</evidence>
<evidence type="ECO:0000256" key="2">
    <source>
        <dbReference type="ARBA" id="ARBA00004752"/>
    </source>
</evidence>
<evidence type="ECO:0000313" key="18">
    <source>
        <dbReference type="EMBL" id="SUZ54163.1"/>
    </source>
</evidence>
<keyword evidence="11 17" id="KW-0472">Membrane</keyword>
<evidence type="ECO:0000256" key="6">
    <source>
        <dbReference type="ARBA" id="ARBA00022679"/>
    </source>
</evidence>
<feature type="transmembrane region" description="Helical" evidence="17">
    <location>
        <begin position="20"/>
        <end position="39"/>
    </location>
</feature>
<dbReference type="NCBIfam" id="TIGR02614">
    <property type="entry name" value="ftsW"/>
    <property type="match status" value="1"/>
</dbReference>
<gene>
    <name evidence="18" type="ORF">METZ01_LOCUS7017</name>
</gene>
<dbReference type="InterPro" id="IPR001182">
    <property type="entry name" value="FtsW/RodA"/>
</dbReference>
<evidence type="ECO:0000256" key="4">
    <source>
        <dbReference type="ARBA" id="ARBA00022618"/>
    </source>
</evidence>
<dbReference type="GO" id="GO:0008955">
    <property type="term" value="F:peptidoglycan glycosyltransferase activity"/>
    <property type="evidence" value="ECO:0007669"/>
    <property type="project" value="UniProtKB-EC"/>
</dbReference>
<protein>
    <recommendedName>
        <fullName evidence="15">peptidoglycan glycosyltransferase</fullName>
        <ecNumber evidence="15">2.4.99.28</ecNumber>
    </recommendedName>
    <alternativeName>
        <fullName evidence="14">Peptidoglycan polymerase</fullName>
    </alternativeName>
</protein>
<evidence type="ECO:0000256" key="1">
    <source>
        <dbReference type="ARBA" id="ARBA00004651"/>
    </source>
</evidence>
<keyword evidence="9" id="KW-0573">Peptidoglycan synthesis</keyword>
<comment type="catalytic activity">
    <reaction evidence="16">
        <text>[GlcNAc-(1-&gt;4)-Mur2Ac(oyl-L-Ala-gamma-D-Glu-L-Lys-D-Ala-D-Ala)](n)-di-trans,octa-cis-undecaprenyl diphosphate + beta-D-GlcNAc-(1-&gt;4)-Mur2Ac(oyl-L-Ala-gamma-D-Glu-L-Lys-D-Ala-D-Ala)-di-trans,octa-cis-undecaprenyl diphosphate = [GlcNAc-(1-&gt;4)-Mur2Ac(oyl-L-Ala-gamma-D-Glu-L-Lys-D-Ala-D-Ala)](n+1)-di-trans,octa-cis-undecaprenyl diphosphate + di-trans,octa-cis-undecaprenyl diphosphate + H(+)</text>
        <dbReference type="Rhea" id="RHEA:23708"/>
        <dbReference type="Rhea" id="RHEA-COMP:9602"/>
        <dbReference type="Rhea" id="RHEA-COMP:9603"/>
        <dbReference type="ChEBI" id="CHEBI:15378"/>
        <dbReference type="ChEBI" id="CHEBI:58405"/>
        <dbReference type="ChEBI" id="CHEBI:60033"/>
        <dbReference type="ChEBI" id="CHEBI:78435"/>
        <dbReference type="EC" id="2.4.99.28"/>
    </reaction>
</comment>
<keyword evidence="3" id="KW-1003">Cell membrane</keyword>
<dbReference type="GO" id="GO:0009252">
    <property type="term" value="P:peptidoglycan biosynthetic process"/>
    <property type="evidence" value="ECO:0007669"/>
    <property type="project" value="UniProtKB-KW"/>
</dbReference>
<evidence type="ECO:0000256" key="16">
    <source>
        <dbReference type="ARBA" id="ARBA00049902"/>
    </source>
</evidence>
<dbReference type="EC" id="2.4.99.28" evidence="15"/>
<evidence type="ECO:0000256" key="5">
    <source>
        <dbReference type="ARBA" id="ARBA00022676"/>
    </source>
</evidence>
<dbReference type="GO" id="GO:0071555">
    <property type="term" value="P:cell wall organization"/>
    <property type="evidence" value="ECO:0007669"/>
    <property type="project" value="UniProtKB-KW"/>
</dbReference>
<proteinExistence type="inferred from homology"/>
<sequence>MLVNLEKYFSLPDFKKIDFIFFGLFLFLSLFGLLAVATASIEFSDSLTGEPLNFTKKQFIHLIAGLFLFSLVLSIPLAFWETFDRLFLGLGILLLIMVFIPGIGIEVNGSHRWIRIGPVGLQPSEIMKLFSIVYIAGYSVRRLNDLQSNWLGFFRPAVLIVLVVSLILIQPDLGTSAVIFATVLGMLFVAGAQMKQFLLVIGLGLVGVSALIYFVPWRWERIISFIDPWTDPFGGGYQLTLSLMAIGRGEWFGVGLGEGLMKLGYLPDAHTDFIFSVIVEEMGLFTAILIISTLFFISFRSFYIGRKALERNLYFGFFIAYGVAILIGLHTFINVGVATGLLPTKGLTLPFLSYGGTNLLIMCSLCALVLRVDQETKSAMPSINISRRVSF</sequence>
<evidence type="ECO:0000256" key="9">
    <source>
        <dbReference type="ARBA" id="ARBA00022984"/>
    </source>
</evidence>
<evidence type="ECO:0000256" key="12">
    <source>
        <dbReference type="ARBA" id="ARBA00023306"/>
    </source>
</evidence>
<keyword evidence="6" id="KW-0808">Transferase</keyword>
<dbReference type="AlphaFoldDB" id="A0A381NKV5"/>
<keyword evidence="4" id="KW-0132">Cell division</keyword>
<evidence type="ECO:0000256" key="7">
    <source>
        <dbReference type="ARBA" id="ARBA00022692"/>
    </source>
</evidence>
<dbReference type="GO" id="GO:0051301">
    <property type="term" value="P:cell division"/>
    <property type="evidence" value="ECO:0007669"/>
    <property type="project" value="UniProtKB-KW"/>
</dbReference>
<keyword evidence="12" id="KW-0131">Cell cycle</keyword>
<evidence type="ECO:0000256" key="15">
    <source>
        <dbReference type="ARBA" id="ARBA00044770"/>
    </source>
</evidence>
<feature type="transmembrane region" description="Helical" evidence="17">
    <location>
        <begin position="150"/>
        <end position="169"/>
    </location>
</feature>
<dbReference type="HAMAP" id="MF_00913">
    <property type="entry name" value="PGT_FtsW_proteobact"/>
    <property type="match status" value="1"/>
</dbReference>
<dbReference type="InterPro" id="IPR013437">
    <property type="entry name" value="FtsW"/>
</dbReference>
<evidence type="ECO:0000256" key="11">
    <source>
        <dbReference type="ARBA" id="ARBA00023136"/>
    </source>
</evidence>
<evidence type="ECO:0000256" key="14">
    <source>
        <dbReference type="ARBA" id="ARBA00032370"/>
    </source>
</evidence>
<dbReference type="GO" id="GO:0032153">
    <property type="term" value="C:cell division site"/>
    <property type="evidence" value="ECO:0007669"/>
    <property type="project" value="TreeGrafter"/>
</dbReference>
<keyword evidence="10 17" id="KW-1133">Transmembrane helix</keyword>
<name>A0A381NKV5_9ZZZZ</name>
<dbReference type="PANTHER" id="PTHR30474:SF2">
    <property type="entry name" value="PEPTIDOGLYCAN GLYCOSYLTRANSFERASE FTSW-RELATED"/>
    <property type="match status" value="1"/>
</dbReference>
<dbReference type="EMBL" id="UINC01000372">
    <property type="protein sequence ID" value="SUZ54163.1"/>
    <property type="molecule type" value="Genomic_DNA"/>
</dbReference>
<evidence type="ECO:0000256" key="13">
    <source>
        <dbReference type="ARBA" id="ARBA00023316"/>
    </source>
</evidence>
<dbReference type="Pfam" id="PF01098">
    <property type="entry name" value="FTSW_RODA_SPOVE"/>
    <property type="match status" value="1"/>
</dbReference>
<evidence type="ECO:0000256" key="3">
    <source>
        <dbReference type="ARBA" id="ARBA00022475"/>
    </source>
</evidence>
<dbReference type="GO" id="GO:0005886">
    <property type="term" value="C:plasma membrane"/>
    <property type="evidence" value="ECO:0007669"/>
    <property type="project" value="UniProtKB-SubCell"/>
</dbReference>
<comment type="pathway">
    <text evidence="2">Cell wall biogenesis; peptidoglycan biosynthesis.</text>
</comment>
<keyword evidence="5" id="KW-0328">Glycosyltransferase</keyword>
<feature type="transmembrane region" description="Helical" evidence="17">
    <location>
        <begin position="86"/>
        <end position="105"/>
    </location>
</feature>
<evidence type="ECO:0000256" key="10">
    <source>
        <dbReference type="ARBA" id="ARBA00022989"/>
    </source>
</evidence>
<feature type="transmembrane region" description="Helical" evidence="17">
    <location>
        <begin position="315"/>
        <end position="339"/>
    </location>
</feature>